<dbReference type="Pfam" id="PF02022">
    <property type="entry name" value="Integrase_Zn"/>
    <property type="match status" value="1"/>
</dbReference>
<evidence type="ECO:0000256" key="4">
    <source>
        <dbReference type="ARBA" id="ARBA00022722"/>
    </source>
</evidence>
<dbReference type="GO" id="GO:0008270">
    <property type="term" value="F:zinc ion binding"/>
    <property type="evidence" value="ECO:0007669"/>
    <property type="project" value="UniProtKB-KW"/>
</dbReference>
<dbReference type="InterPro" id="IPR003308">
    <property type="entry name" value="Integrase_Zn-bd_dom_N"/>
</dbReference>
<dbReference type="InterPro" id="IPR001584">
    <property type="entry name" value="Integrase_cat-core"/>
</dbReference>
<feature type="domain" description="Integrase catalytic" evidence="11">
    <location>
        <begin position="66"/>
        <end position="159"/>
    </location>
</feature>
<keyword evidence="4" id="KW-0540">Nuclease</keyword>
<gene>
    <name evidence="12" type="primary">Ervk10</name>
    <name evidence="12" type="ORF">PTIVIO_R15497</name>
</gene>
<dbReference type="SUPFAM" id="SSF53098">
    <property type="entry name" value="Ribonuclease H-like"/>
    <property type="match status" value="1"/>
</dbReference>
<dbReference type="GO" id="GO:0016787">
    <property type="term" value="F:hydrolase activity"/>
    <property type="evidence" value="ECO:0007669"/>
    <property type="project" value="UniProtKB-KW"/>
</dbReference>
<keyword evidence="6" id="KW-0255">Endonuclease</keyword>
<dbReference type="GO" id="GO:0015074">
    <property type="term" value="P:DNA integration"/>
    <property type="evidence" value="ECO:0007669"/>
    <property type="project" value="InterPro"/>
</dbReference>
<organism evidence="12 13">
    <name type="scientific">Ptilonorhynchus violaceus</name>
    <name type="common">Satin bowerbird</name>
    <name type="synonym">Pyrrhocorax violaceus</name>
    <dbReference type="NCBI Taxonomy" id="28724"/>
    <lineage>
        <taxon>Eukaryota</taxon>
        <taxon>Metazoa</taxon>
        <taxon>Chordata</taxon>
        <taxon>Craniata</taxon>
        <taxon>Vertebrata</taxon>
        <taxon>Euteleostomi</taxon>
        <taxon>Archelosauria</taxon>
        <taxon>Archosauria</taxon>
        <taxon>Dinosauria</taxon>
        <taxon>Saurischia</taxon>
        <taxon>Theropoda</taxon>
        <taxon>Coelurosauria</taxon>
        <taxon>Aves</taxon>
        <taxon>Neognathae</taxon>
        <taxon>Neoaves</taxon>
        <taxon>Telluraves</taxon>
        <taxon>Australaves</taxon>
        <taxon>Passeriformes</taxon>
        <taxon>Ptilonorhynchidae</taxon>
        <taxon>Ptilonorhynchus</taxon>
    </lineage>
</organism>
<evidence type="ECO:0000256" key="7">
    <source>
        <dbReference type="ARBA" id="ARBA00022801"/>
    </source>
</evidence>
<dbReference type="AlphaFoldDB" id="A0A7K6BNX1"/>
<evidence type="ECO:0000256" key="8">
    <source>
        <dbReference type="ARBA" id="ARBA00022918"/>
    </source>
</evidence>
<comment type="caution">
    <text evidence="12">The sequence shown here is derived from an EMBL/GenBank/DDBJ whole genome shotgun (WGS) entry which is preliminary data.</text>
</comment>
<accession>A0A7K6BNX1</accession>
<dbReference type="EMBL" id="VZRJ01001520">
    <property type="protein sequence ID" value="NWV03615.1"/>
    <property type="molecule type" value="Genomic_DNA"/>
</dbReference>
<dbReference type="PROSITE" id="PS50994">
    <property type="entry name" value="INTEGRASE"/>
    <property type="match status" value="1"/>
</dbReference>
<dbReference type="InterPro" id="IPR036397">
    <property type="entry name" value="RNaseH_sf"/>
</dbReference>
<feature type="non-terminal residue" evidence="12">
    <location>
        <position position="159"/>
    </location>
</feature>
<keyword evidence="13" id="KW-1185">Reference proteome</keyword>
<dbReference type="EC" id="2.7.7.49" evidence="1"/>
<evidence type="ECO:0000256" key="5">
    <source>
        <dbReference type="ARBA" id="ARBA00022723"/>
    </source>
</evidence>
<keyword evidence="9" id="KW-0863">Zinc-finger</keyword>
<evidence type="ECO:0000259" key="11">
    <source>
        <dbReference type="PROSITE" id="PS50994"/>
    </source>
</evidence>
<name>A0A7K6BNX1_PTIVI</name>
<dbReference type="GO" id="GO:0004519">
    <property type="term" value="F:endonuclease activity"/>
    <property type="evidence" value="ECO:0007669"/>
    <property type="project" value="UniProtKB-KW"/>
</dbReference>
<keyword evidence="8" id="KW-0695">RNA-directed DNA polymerase</keyword>
<keyword evidence="9" id="KW-0862">Zinc</keyword>
<protein>
    <recommendedName>
        <fullName evidence="1">RNA-directed DNA polymerase</fullName>
        <ecNumber evidence="1">2.7.7.49</ecNumber>
    </recommendedName>
</protein>
<evidence type="ECO:0000256" key="6">
    <source>
        <dbReference type="ARBA" id="ARBA00022759"/>
    </source>
</evidence>
<feature type="domain" description="Integrase-type" evidence="10">
    <location>
        <begin position="11"/>
        <end position="52"/>
    </location>
</feature>
<keyword evidence="5" id="KW-0479">Metal-binding</keyword>
<dbReference type="Gene3D" id="3.30.420.10">
    <property type="entry name" value="Ribonuclease H-like superfamily/Ribonuclease H"/>
    <property type="match status" value="1"/>
</dbReference>
<dbReference type="Gene3D" id="1.10.10.200">
    <property type="match status" value="1"/>
</dbReference>
<keyword evidence="7" id="KW-0378">Hydrolase</keyword>
<evidence type="ECO:0000259" key="10">
    <source>
        <dbReference type="PROSITE" id="PS50876"/>
    </source>
</evidence>
<dbReference type="PANTHER" id="PTHR41694">
    <property type="entry name" value="ENDOGENOUS RETROVIRUS GROUP K MEMBER POL PROTEIN"/>
    <property type="match status" value="1"/>
</dbReference>
<feature type="non-terminal residue" evidence="12">
    <location>
        <position position="1"/>
    </location>
</feature>
<keyword evidence="2" id="KW-0808">Transferase</keyword>
<dbReference type="Proteomes" id="UP000584880">
    <property type="component" value="Unassembled WGS sequence"/>
</dbReference>
<dbReference type="PANTHER" id="PTHR41694:SF3">
    <property type="entry name" value="RNA-DIRECTED DNA POLYMERASE-RELATED"/>
    <property type="match status" value="1"/>
</dbReference>
<dbReference type="SUPFAM" id="SSF46919">
    <property type="entry name" value="N-terminal Zn binding domain of HIV integrase"/>
    <property type="match status" value="1"/>
</dbReference>
<dbReference type="InterPro" id="IPR012337">
    <property type="entry name" value="RNaseH-like_sf"/>
</dbReference>
<evidence type="ECO:0000313" key="13">
    <source>
        <dbReference type="Proteomes" id="UP000584880"/>
    </source>
</evidence>
<proteinExistence type="predicted"/>
<keyword evidence="3" id="KW-0548">Nucleotidyltransferase</keyword>
<dbReference type="GO" id="GO:0003964">
    <property type="term" value="F:RNA-directed DNA polymerase activity"/>
    <property type="evidence" value="ECO:0007669"/>
    <property type="project" value="UniProtKB-KW"/>
</dbReference>
<dbReference type="Pfam" id="PF00665">
    <property type="entry name" value="rve"/>
    <property type="match status" value="1"/>
</dbReference>
<evidence type="ECO:0000256" key="2">
    <source>
        <dbReference type="ARBA" id="ARBA00022679"/>
    </source>
</evidence>
<dbReference type="PROSITE" id="PS50876">
    <property type="entry name" value="ZF_INTEGRASE"/>
    <property type="match status" value="1"/>
</dbReference>
<evidence type="ECO:0000256" key="9">
    <source>
        <dbReference type="PROSITE-ProRule" id="PRU00450"/>
    </source>
</evidence>
<dbReference type="InterPro" id="IPR017856">
    <property type="entry name" value="Integrase-like_N"/>
</dbReference>
<evidence type="ECO:0000256" key="3">
    <source>
        <dbReference type="ARBA" id="ARBA00022695"/>
    </source>
</evidence>
<dbReference type="GO" id="GO:0035613">
    <property type="term" value="F:RNA stem-loop binding"/>
    <property type="evidence" value="ECO:0007669"/>
    <property type="project" value="TreeGrafter"/>
</dbReference>
<evidence type="ECO:0000256" key="1">
    <source>
        <dbReference type="ARBA" id="ARBA00012493"/>
    </source>
</evidence>
<sequence length="159" mass="17576">LLTAPTLVFPDLHSRARLSHSLFHQNAAALQRMFKISQRQAKDLIATCPDCQCHRLLSVSTGVNSRGLHSLDIWQADIMHVSDFGHFKYVPVSVDTFSGAPFASCHTGETARNVCHHFLAAFASLGVPRQVKTDNGPAYTSQRLCSFFQQWGVTHLTGI</sequence>
<evidence type="ECO:0000313" key="12">
    <source>
        <dbReference type="EMBL" id="NWV03615.1"/>
    </source>
</evidence>
<reference evidence="12 13" key="1">
    <citation type="submission" date="2019-09" db="EMBL/GenBank/DDBJ databases">
        <title>Bird 10,000 Genomes (B10K) Project - Family phase.</title>
        <authorList>
            <person name="Zhang G."/>
        </authorList>
    </citation>
    <scope>NUCLEOTIDE SEQUENCE [LARGE SCALE GENOMIC DNA]</scope>
    <source>
        <strain evidence="12">B10K-DU-012-10</strain>
        <tissue evidence="12">Blood</tissue>
    </source>
</reference>